<proteinExistence type="predicted"/>
<sequence length="200" mass="21377">MSAEAWLALGALVVAVVAVPSSIWATRRWGTRRAQLQVSVRSLPLLPEDMRPGLLEVTYRDIPVDRPHLVSVTLENVGPRDIPSSAFDGGRPIYVAFDQTFYGLTSTSGGVRTLSPAIGTRAADAVVELAPGLLKCGEVWSFSAVLSGPVKVSVKSPLIDTDLQRPDRSNDASGAVLSIGFLGLSADIPIRRRTSIRAKM</sequence>
<evidence type="ECO:0000313" key="2">
    <source>
        <dbReference type="Proteomes" id="UP001501222"/>
    </source>
</evidence>
<protein>
    <recommendedName>
        <fullName evidence="3">DUF4352 domain-containing protein</fullName>
    </recommendedName>
</protein>
<comment type="caution">
    <text evidence="1">The sequence shown here is derived from an EMBL/GenBank/DDBJ whole genome shotgun (WGS) entry which is preliminary data.</text>
</comment>
<evidence type="ECO:0008006" key="3">
    <source>
        <dbReference type="Google" id="ProtNLM"/>
    </source>
</evidence>
<evidence type="ECO:0000313" key="1">
    <source>
        <dbReference type="EMBL" id="GAA3548896.1"/>
    </source>
</evidence>
<organism evidence="1 2">
    <name type="scientific">Kribbella ginsengisoli</name>
    <dbReference type="NCBI Taxonomy" id="363865"/>
    <lineage>
        <taxon>Bacteria</taxon>
        <taxon>Bacillati</taxon>
        <taxon>Actinomycetota</taxon>
        <taxon>Actinomycetes</taxon>
        <taxon>Propionibacteriales</taxon>
        <taxon>Kribbellaceae</taxon>
        <taxon>Kribbella</taxon>
    </lineage>
</organism>
<gene>
    <name evidence="1" type="ORF">GCM10022235_15650</name>
</gene>
<keyword evidence="2" id="KW-1185">Reference proteome</keyword>
<dbReference type="EMBL" id="BAABAA010000002">
    <property type="protein sequence ID" value="GAA3548896.1"/>
    <property type="molecule type" value="Genomic_DNA"/>
</dbReference>
<accession>A0ABP6WF43</accession>
<reference evidence="2" key="1">
    <citation type="journal article" date="2019" name="Int. J. Syst. Evol. Microbiol.">
        <title>The Global Catalogue of Microorganisms (GCM) 10K type strain sequencing project: providing services to taxonomists for standard genome sequencing and annotation.</title>
        <authorList>
            <consortium name="The Broad Institute Genomics Platform"/>
            <consortium name="The Broad Institute Genome Sequencing Center for Infectious Disease"/>
            <person name="Wu L."/>
            <person name="Ma J."/>
        </authorList>
    </citation>
    <scope>NUCLEOTIDE SEQUENCE [LARGE SCALE GENOMIC DNA]</scope>
    <source>
        <strain evidence="2">JCM 16928</strain>
    </source>
</reference>
<name>A0ABP6WF43_9ACTN</name>
<dbReference type="Proteomes" id="UP001501222">
    <property type="component" value="Unassembled WGS sequence"/>
</dbReference>